<reference evidence="2" key="1">
    <citation type="submission" date="2021-01" db="EMBL/GenBank/DDBJ databases">
        <authorList>
            <person name="Corre E."/>
            <person name="Pelletier E."/>
            <person name="Niang G."/>
            <person name="Scheremetjew M."/>
            <person name="Finn R."/>
            <person name="Kale V."/>
            <person name="Holt S."/>
            <person name="Cochrane G."/>
            <person name="Meng A."/>
            <person name="Brown T."/>
            <person name="Cohen L."/>
        </authorList>
    </citation>
    <scope>NUCLEOTIDE SEQUENCE</scope>
    <source>
        <strain evidence="2">UTEXLB2642</strain>
    </source>
</reference>
<dbReference type="AlphaFoldDB" id="A0A7S0XAY6"/>
<proteinExistence type="predicted"/>
<name>A0A7S0XAY6_9STRA</name>
<organism evidence="2">
    <name type="scientific">Chromulina nebulosa</name>
    <dbReference type="NCBI Taxonomy" id="96789"/>
    <lineage>
        <taxon>Eukaryota</taxon>
        <taxon>Sar</taxon>
        <taxon>Stramenopiles</taxon>
        <taxon>Ochrophyta</taxon>
        <taxon>Chrysophyceae</taxon>
        <taxon>Chromulinales</taxon>
        <taxon>Chromulinaceae</taxon>
        <taxon>Chromulina</taxon>
    </lineage>
</organism>
<evidence type="ECO:0000313" key="2">
    <source>
        <dbReference type="EMBL" id="CAD8713192.1"/>
    </source>
</evidence>
<keyword evidence="1" id="KW-1133">Transmembrane helix</keyword>
<feature type="transmembrane region" description="Helical" evidence="1">
    <location>
        <begin position="73"/>
        <end position="90"/>
    </location>
</feature>
<dbReference type="EMBL" id="HBFD01000357">
    <property type="protein sequence ID" value="CAD8713192.1"/>
    <property type="molecule type" value="Transcribed_RNA"/>
</dbReference>
<evidence type="ECO:0000256" key="1">
    <source>
        <dbReference type="SAM" id="Phobius"/>
    </source>
</evidence>
<feature type="transmembrane region" description="Helical" evidence="1">
    <location>
        <begin position="224"/>
        <end position="244"/>
    </location>
</feature>
<protein>
    <submittedName>
        <fullName evidence="2">Uncharacterized protein</fullName>
    </submittedName>
</protein>
<keyword evidence="1" id="KW-0472">Membrane</keyword>
<gene>
    <name evidence="2" type="ORF">CNEB1095_LOCUS235</name>
</gene>
<accession>A0A7S0XAY6</accession>
<keyword evidence="1" id="KW-0812">Transmembrane</keyword>
<sequence length="672" mass="76425">MQKMSIELAKENAQPQAVYKSQLVDSNKAGLNVEGWKFALSPSLENGALSLAPEEVILYTWNYKSTALSQKEFIISIFSFGLYYFLTRIYKRRRRVYKIIVTNNRIIVKEELFESTGFCALEKQLIEDQSSYPITALRYICTEQIDKLFCGLFPPSVVLEIHFTNIPSWSKLPESSYIGGSVYLKKAFIGAFKDSYGIDFNASIVDRTGQIANNSSSLINPFNLIFFGAYFFYYLLTGLFSGILDTIRAFYNDPIVGSRQVNGTLNAKVFRWEADTSQDPQCSEHVQGVLKAISGQLKKTPIIPSEVNSELHRSVKIYDSFDSFSPLNTRGDYGSYSGFVYYNNIFPLKSDDVIRDIAQDNPVFTWSDVWSIINTFGIYYFTDLHNKLTNWTTNYVVTDSVIVRQQIVVAPVKRSVHYSRADIWIPEFCDFSFISESPEPFCGVKSNQSNTFAAGSYFYGIEFESRSLAFGSNLLKYLTSKTEKFDYSLTTNTKLTDAEFTQSLLHLNETVDSSIKSTPKFPCCYCVLSCGLISSNHDVFTATSHGLYLESYQNSYCFPQLVNRRVIFFSWEHVGGFYWSNYDTSFCEYQCCKCGCSSCCKCCDTEGDLQFPPHGYRGSRLRVQIDQGNSFSFGIDIPRVFYAQSESKLNAIIDTVSLRNYVKGQRVDINIV</sequence>